<dbReference type="GO" id="GO:0036218">
    <property type="term" value="F:dTTP diphosphatase activity"/>
    <property type="evidence" value="ECO:0007669"/>
    <property type="project" value="RHEA"/>
</dbReference>
<dbReference type="OrthoDB" id="9807767at2"/>
<protein>
    <recommendedName>
        <fullName evidence="4">dTTP/UTP pyrophosphatase</fullName>
        <shortName evidence="4">dTTPase/UTPase</shortName>
        <ecNumber evidence="4">3.6.1.9</ecNumber>
    </recommendedName>
    <alternativeName>
        <fullName evidence="4">Nucleoside triphosphate pyrophosphatase</fullName>
    </alternativeName>
    <alternativeName>
        <fullName evidence="4">Nucleotide pyrophosphatase</fullName>
        <shortName evidence="4">Nucleotide PPase</shortName>
    </alternativeName>
</protein>
<sequence length="208" mass="22852">MMSDPYRLILASASPRRLQLLQQIGIEPTALKPADLDETPLKNEQPRALARRLCEAKAKAVYQAYKDDDYLSGCYILAADTVVAVGRRILPKTELAEEANQCLNLLSGRSHKVHTGICLVTPKGKTRTKVVETRVRFKRLSDDIDPYIASGEWRGKAGGYAIQGIAGSFVVNLVGSYSSVVGLPLNETANLLIGEKYPLRLKWLGGVR</sequence>
<dbReference type="Proteomes" id="UP000234881">
    <property type="component" value="Unassembled WGS sequence"/>
</dbReference>
<comment type="subcellular location">
    <subcellularLocation>
        <location evidence="4">Cytoplasm</location>
    </subcellularLocation>
</comment>
<dbReference type="Pfam" id="PF02545">
    <property type="entry name" value="Maf"/>
    <property type="match status" value="1"/>
</dbReference>
<dbReference type="PANTHER" id="PTHR43213:SF5">
    <property type="entry name" value="BIFUNCTIONAL DTTP_UTP PYROPHOSPHATASE_METHYLTRANSFERASE PROTEIN-RELATED"/>
    <property type="match status" value="1"/>
</dbReference>
<dbReference type="HAMAP" id="MF_00528">
    <property type="entry name" value="Maf"/>
    <property type="match status" value="1"/>
</dbReference>
<organism evidence="5 6">
    <name type="scientific">Cohaesibacter celericrescens</name>
    <dbReference type="NCBI Taxonomy" id="2067669"/>
    <lineage>
        <taxon>Bacteria</taxon>
        <taxon>Pseudomonadati</taxon>
        <taxon>Pseudomonadota</taxon>
        <taxon>Alphaproteobacteria</taxon>
        <taxon>Hyphomicrobiales</taxon>
        <taxon>Cohaesibacteraceae</taxon>
    </lineage>
</organism>
<comment type="cofactor">
    <cofactor evidence="1 4">
        <name>a divalent metal cation</name>
        <dbReference type="ChEBI" id="CHEBI:60240"/>
    </cofactor>
</comment>
<comment type="catalytic activity">
    <reaction evidence="4">
        <text>UTP + H2O = UMP + diphosphate + H(+)</text>
        <dbReference type="Rhea" id="RHEA:29395"/>
        <dbReference type="ChEBI" id="CHEBI:15377"/>
        <dbReference type="ChEBI" id="CHEBI:15378"/>
        <dbReference type="ChEBI" id="CHEBI:33019"/>
        <dbReference type="ChEBI" id="CHEBI:46398"/>
        <dbReference type="ChEBI" id="CHEBI:57865"/>
        <dbReference type="EC" id="3.6.1.9"/>
    </reaction>
</comment>
<dbReference type="InterPro" id="IPR029001">
    <property type="entry name" value="ITPase-like_fam"/>
</dbReference>
<gene>
    <name evidence="5" type="ORF">C0081_02105</name>
</gene>
<name>A0A2N5XXR2_9HYPH</name>
<evidence type="ECO:0000313" key="5">
    <source>
        <dbReference type="EMBL" id="PLW79269.1"/>
    </source>
</evidence>
<dbReference type="PANTHER" id="PTHR43213">
    <property type="entry name" value="BIFUNCTIONAL DTTP/UTP PYROPHOSPHATASE/METHYLTRANSFERASE PROTEIN-RELATED"/>
    <property type="match status" value="1"/>
</dbReference>
<comment type="catalytic activity">
    <reaction evidence="4">
        <text>dTTP + H2O = dTMP + diphosphate + H(+)</text>
        <dbReference type="Rhea" id="RHEA:28534"/>
        <dbReference type="ChEBI" id="CHEBI:15377"/>
        <dbReference type="ChEBI" id="CHEBI:15378"/>
        <dbReference type="ChEBI" id="CHEBI:33019"/>
        <dbReference type="ChEBI" id="CHEBI:37568"/>
        <dbReference type="ChEBI" id="CHEBI:63528"/>
        <dbReference type="EC" id="3.6.1.9"/>
    </reaction>
</comment>
<dbReference type="SUPFAM" id="SSF52972">
    <property type="entry name" value="ITPase-like"/>
    <property type="match status" value="1"/>
</dbReference>
<dbReference type="InterPro" id="IPR003697">
    <property type="entry name" value="Maf-like"/>
</dbReference>
<reference evidence="5 6" key="1">
    <citation type="submission" date="2018-01" db="EMBL/GenBank/DDBJ databases">
        <title>The draft genome sequence of Cohaesibacter sp. H1304.</title>
        <authorList>
            <person name="Wang N.-N."/>
            <person name="Du Z.-J."/>
        </authorList>
    </citation>
    <scope>NUCLEOTIDE SEQUENCE [LARGE SCALE GENOMIC DNA]</scope>
    <source>
        <strain evidence="5 6">H1304</strain>
    </source>
</reference>
<dbReference type="CDD" id="cd00555">
    <property type="entry name" value="Maf"/>
    <property type="match status" value="1"/>
</dbReference>
<feature type="site" description="Important for substrate specificity" evidence="4">
    <location>
        <position position="81"/>
    </location>
</feature>
<comment type="caution">
    <text evidence="5">The sequence shown here is derived from an EMBL/GenBank/DDBJ whole genome shotgun (WGS) entry which is preliminary data.</text>
</comment>
<evidence type="ECO:0000313" key="6">
    <source>
        <dbReference type="Proteomes" id="UP000234881"/>
    </source>
</evidence>
<dbReference type="NCBIfam" id="NF002401">
    <property type="entry name" value="PRK01441.1"/>
    <property type="match status" value="1"/>
</dbReference>
<dbReference type="GO" id="GO:0005737">
    <property type="term" value="C:cytoplasm"/>
    <property type="evidence" value="ECO:0007669"/>
    <property type="project" value="UniProtKB-SubCell"/>
</dbReference>
<keyword evidence="6" id="KW-1185">Reference proteome</keyword>
<keyword evidence="3 4" id="KW-0546">Nucleotide metabolism</keyword>
<dbReference type="EC" id="3.6.1.9" evidence="4"/>
<feature type="site" description="Important for substrate specificity" evidence="4">
    <location>
        <position position="163"/>
    </location>
</feature>
<dbReference type="EMBL" id="PKUQ01000001">
    <property type="protein sequence ID" value="PLW79269.1"/>
    <property type="molecule type" value="Genomic_DNA"/>
</dbReference>
<comment type="function">
    <text evidence="4">Nucleoside triphosphate pyrophosphatase that hydrolyzes dTTP and UTP. May have a dual role in cell division arrest and in preventing the incorporation of modified nucleotides into cellular nucleic acids.</text>
</comment>
<feature type="active site" description="Proton acceptor" evidence="4">
    <location>
        <position position="80"/>
    </location>
</feature>
<feature type="site" description="Important for substrate specificity" evidence="4">
    <location>
        <position position="16"/>
    </location>
</feature>
<accession>A0A2N5XXR2</accession>
<dbReference type="Gene3D" id="3.90.950.10">
    <property type="match status" value="1"/>
</dbReference>
<evidence type="ECO:0000256" key="1">
    <source>
        <dbReference type="ARBA" id="ARBA00001968"/>
    </source>
</evidence>
<dbReference type="NCBIfam" id="TIGR00172">
    <property type="entry name" value="maf"/>
    <property type="match status" value="1"/>
</dbReference>
<dbReference type="GO" id="GO:0009117">
    <property type="term" value="P:nucleotide metabolic process"/>
    <property type="evidence" value="ECO:0007669"/>
    <property type="project" value="UniProtKB-KW"/>
</dbReference>
<evidence type="ECO:0000256" key="3">
    <source>
        <dbReference type="ARBA" id="ARBA00023080"/>
    </source>
</evidence>
<dbReference type="GO" id="GO:0036221">
    <property type="term" value="F:UTP diphosphatase activity"/>
    <property type="evidence" value="ECO:0007669"/>
    <property type="project" value="RHEA"/>
</dbReference>
<evidence type="ECO:0000256" key="2">
    <source>
        <dbReference type="ARBA" id="ARBA00022801"/>
    </source>
</evidence>
<evidence type="ECO:0000256" key="4">
    <source>
        <dbReference type="HAMAP-Rule" id="MF_00528"/>
    </source>
</evidence>
<keyword evidence="2 4" id="KW-0378">Hydrolase</keyword>
<comment type="similarity">
    <text evidence="4">Belongs to the Maf family. YhdE subfamily.</text>
</comment>
<proteinExistence type="inferred from homology"/>
<keyword evidence="4" id="KW-0963">Cytoplasm</keyword>
<comment type="caution">
    <text evidence="4">Lacks conserved residue(s) required for the propagation of feature annotation.</text>
</comment>
<dbReference type="AlphaFoldDB" id="A0A2N5XXR2"/>
<dbReference type="PIRSF" id="PIRSF006305">
    <property type="entry name" value="Maf"/>
    <property type="match status" value="1"/>
</dbReference>